<gene>
    <name evidence="3" type="ORF">ACFFRH_10265</name>
</gene>
<dbReference type="SUPFAM" id="SSF52777">
    <property type="entry name" value="CoA-dependent acyltransferases"/>
    <property type="match status" value="2"/>
</dbReference>
<dbReference type="Pfam" id="PF00668">
    <property type="entry name" value="Condensation"/>
    <property type="match status" value="1"/>
</dbReference>
<reference evidence="3 4" key="1">
    <citation type="submission" date="2024-09" db="EMBL/GenBank/DDBJ databases">
        <authorList>
            <person name="Sun Q."/>
            <person name="Mori K."/>
        </authorList>
    </citation>
    <scope>NUCLEOTIDE SEQUENCE [LARGE SCALE GENOMIC DNA]</scope>
    <source>
        <strain evidence="3 4">JCM 3028</strain>
    </source>
</reference>
<protein>
    <submittedName>
        <fullName evidence="3">Condensation domain-containing protein</fullName>
    </submittedName>
</protein>
<evidence type="ECO:0000313" key="4">
    <source>
        <dbReference type="Proteomes" id="UP001589610"/>
    </source>
</evidence>
<organism evidence="3 4">
    <name type="scientific">Streptosporangium vulgare</name>
    <dbReference type="NCBI Taxonomy" id="46190"/>
    <lineage>
        <taxon>Bacteria</taxon>
        <taxon>Bacillati</taxon>
        <taxon>Actinomycetota</taxon>
        <taxon>Actinomycetes</taxon>
        <taxon>Streptosporangiales</taxon>
        <taxon>Streptosporangiaceae</taxon>
        <taxon>Streptosporangium</taxon>
    </lineage>
</organism>
<evidence type="ECO:0000313" key="3">
    <source>
        <dbReference type="EMBL" id="MFB9675871.1"/>
    </source>
</evidence>
<dbReference type="Gene3D" id="3.30.559.10">
    <property type="entry name" value="Chloramphenicol acetyltransferase-like domain"/>
    <property type="match status" value="1"/>
</dbReference>
<dbReference type="RefSeq" id="WP_386155876.1">
    <property type="nucleotide sequence ID" value="NZ_JBHMBS010000004.1"/>
</dbReference>
<dbReference type="PANTHER" id="PTHR45527">
    <property type="entry name" value="NONRIBOSOMAL PEPTIDE SYNTHETASE"/>
    <property type="match status" value="1"/>
</dbReference>
<comment type="caution">
    <text evidence="3">The sequence shown here is derived from an EMBL/GenBank/DDBJ whole genome shotgun (WGS) entry which is preliminary data.</text>
</comment>
<proteinExistence type="predicted"/>
<dbReference type="InterPro" id="IPR001242">
    <property type="entry name" value="Condensation_dom"/>
</dbReference>
<dbReference type="Gene3D" id="3.30.559.30">
    <property type="entry name" value="Nonribosomal peptide synthetase, condensation domain"/>
    <property type="match status" value="1"/>
</dbReference>
<keyword evidence="4" id="KW-1185">Reference proteome</keyword>
<feature type="domain" description="Condensation" evidence="2">
    <location>
        <begin position="47"/>
        <end position="345"/>
    </location>
</feature>
<evidence type="ECO:0000256" key="1">
    <source>
        <dbReference type="SAM" id="MobiDB-lite"/>
    </source>
</evidence>
<dbReference type="EMBL" id="JBHMBS010000004">
    <property type="protein sequence ID" value="MFB9675871.1"/>
    <property type="molecule type" value="Genomic_DNA"/>
</dbReference>
<feature type="region of interest" description="Disordered" evidence="1">
    <location>
        <begin position="472"/>
        <end position="501"/>
    </location>
</feature>
<dbReference type="PANTHER" id="PTHR45527:SF1">
    <property type="entry name" value="FATTY ACID SYNTHASE"/>
    <property type="match status" value="1"/>
</dbReference>
<name>A0ABV5TC26_9ACTN</name>
<dbReference type="Proteomes" id="UP001589610">
    <property type="component" value="Unassembled WGS sequence"/>
</dbReference>
<accession>A0ABV5TC26</accession>
<evidence type="ECO:0000259" key="2">
    <source>
        <dbReference type="Pfam" id="PF00668"/>
    </source>
</evidence>
<dbReference type="InterPro" id="IPR023213">
    <property type="entry name" value="CAT-like_dom_sf"/>
</dbReference>
<sequence>MRTSHPVKASHPVRAFHRVSVTFRAPYGDRGALTWGQTAIWEVLRWLPPGDASLNLLAVCEVEPGRDVDDVLAAVRALVERHDALHTLFPRDDGDGGKPVQVVLRSGELEVAVHETGTRNPVTVAAYAGARLRDTPFDIGGELPLRVAVVTTGGVPVRVVLVVSHMAVDGWSLKIVCEDLRTLLSAPAALGPAAEQPLGRLAYENSERAGLRERRAFDYWAEAVRELPRVWLEDLRQGGEARQDWSEIRSRALSRAIRALAARASVTPGTVLQATVALLLGLYKGEDDVALRLIVSTRFKPETRRFVGAFNQNALLRLRLRQESFSGFLAHAGRAALAAYGTCEYDPVRLEELVARVTGERGIGTDGYCFLNDIRFDAPAPPAGRRLSPAEYDALLDETELVEPPHDTDQKGATFFLYVHELSERAVLTLCADRRFLGPKGPADFLLDLEWLAVEALRTDAGPLRLAEALAARRSSPGPRGHGAGTGLPSTSARREKLSPP</sequence>